<organism evidence="3 4">
    <name type="scientific">Mesorhabditis spiculigera</name>
    <dbReference type="NCBI Taxonomy" id="96644"/>
    <lineage>
        <taxon>Eukaryota</taxon>
        <taxon>Metazoa</taxon>
        <taxon>Ecdysozoa</taxon>
        <taxon>Nematoda</taxon>
        <taxon>Chromadorea</taxon>
        <taxon>Rhabditida</taxon>
        <taxon>Rhabditina</taxon>
        <taxon>Rhabditomorpha</taxon>
        <taxon>Rhabditoidea</taxon>
        <taxon>Rhabditidae</taxon>
        <taxon>Mesorhabditinae</taxon>
        <taxon>Mesorhabditis</taxon>
    </lineage>
</organism>
<dbReference type="AlphaFoldDB" id="A0AA36GDQ9"/>
<feature type="compositionally biased region" description="Basic residues" evidence="1">
    <location>
        <begin position="564"/>
        <end position="578"/>
    </location>
</feature>
<feature type="compositionally biased region" description="Basic and acidic residues" evidence="1">
    <location>
        <begin position="339"/>
        <end position="356"/>
    </location>
</feature>
<keyword evidence="2" id="KW-1133">Transmembrane helix</keyword>
<evidence type="ECO:0000256" key="2">
    <source>
        <dbReference type="SAM" id="Phobius"/>
    </source>
</evidence>
<evidence type="ECO:0000256" key="1">
    <source>
        <dbReference type="SAM" id="MobiDB-lite"/>
    </source>
</evidence>
<dbReference type="EMBL" id="CATQJA010002700">
    <property type="protein sequence ID" value="CAJ0584732.1"/>
    <property type="molecule type" value="Genomic_DNA"/>
</dbReference>
<accession>A0AA36GDQ9</accession>
<evidence type="ECO:0000313" key="3">
    <source>
        <dbReference type="EMBL" id="CAJ0584732.1"/>
    </source>
</evidence>
<keyword evidence="2" id="KW-0472">Membrane</keyword>
<feature type="compositionally biased region" description="Basic residues" evidence="1">
    <location>
        <begin position="514"/>
        <end position="534"/>
    </location>
</feature>
<feature type="region of interest" description="Disordered" evidence="1">
    <location>
        <begin position="339"/>
        <end position="421"/>
    </location>
</feature>
<feature type="transmembrane region" description="Helical" evidence="2">
    <location>
        <begin position="643"/>
        <end position="665"/>
    </location>
</feature>
<protein>
    <submittedName>
        <fullName evidence="3">Uncharacterized protein</fullName>
    </submittedName>
</protein>
<feature type="non-terminal residue" evidence="3">
    <location>
        <position position="668"/>
    </location>
</feature>
<comment type="caution">
    <text evidence="3">The sequence shown here is derived from an EMBL/GenBank/DDBJ whole genome shotgun (WGS) entry which is preliminary data.</text>
</comment>
<sequence length="668" mass="73634">MDIGLLPLPTFDEQQRCDDFHSTLLTPPAEESTVDCHGLPAEAWGSAPTSPEDSDDSSDMYSPYGPPRRNDRLYGTSRETFLDGPNGEKFHQTHTIFERPVVRRPRQNTAPRSSLGRSGYSLKDLLPMDVTCSHQPFGQELYVARRSAPVPIPSLRDFNEYRPDQRRQGAEVGAQPEPFTIRPLRDYDEYSPDKRHHAAEVGALHAPRPVMVPPPPQMVPAPVLPPQPFPVMVPPPPPIIVDTPLRPMWTKNIVPMLGENTIVEQRASPDAVAPSLLNSATRNSSRDSGFGDDTAARNTGVTPPDSVNGEMAGDRMSISPEPVAVTDATEQLVAAVDDRQQARAQDVHQYEPEEPKPQLPPVPHLGQASKNNATNEPEVIDLCSSDEEGELTTTASSASQVAKGADHQPAPLEAPKLDKPAKRTYAENMALVQQHLIAETEAARQLGRKKAMQEHGPTSAAASTESISGVAPATRPSISRQSSVASSFSSTSLSSSSTYASTKSSSSTFDYSRSRYRHARDRSRERRRYRRSRSRGGISRSRSRSRRSSTTPQPKKWVQPSPPRRFKASPVRPRKVEKKKPEPSRRVRSRSPTIEKRKTGQPPKISDVFGNNDSDDEALLNRPITPPARIQINVKPSFRPGKAIAVLLLIVCLVLLHLILQLMLLPHP</sequence>
<keyword evidence="2" id="KW-0812">Transmembrane</keyword>
<feature type="region of interest" description="Disordered" evidence="1">
    <location>
        <begin position="276"/>
        <end position="316"/>
    </location>
</feature>
<feature type="compositionally biased region" description="Low complexity" evidence="1">
    <location>
        <begin position="477"/>
        <end position="511"/>
    </location>
</feature>
<keyword evidence="4" id="KW-1185">Reference proteome</keyword>
<name>A0AA36GDQ9_9BILA</name>
<feature type="region of interest" description="Disordered" evidence="1">
    <location>
        <begin position="165"/>
        <end position="190"/>
    </location>
</feature>
<dbReference type="Proteomes" id="UP001177023">
    <property type="component" value="Unassembled WGS sequence"/>
</dbReference>
<proteinExistence type="predicted"/>
<feature type="compositionally biased region" description="Polar residues" evidence="1">
    <location>
        <begin position="391"/>
        <end position="400"/>
    </location>
</feature>
<feature type="region of interest" description="Disordered" evidence="1">
    <location>
        <begin position="443"/>
        <end position="617"/>
    </location>
</feature>
<feature type="region of interest" description="Disordered" evidence="1">
    <location>
        <begin position="23"/>
        <end position="90"/>
    </location>
</feature>
<feature type="compositionally biased region" description="Polar residues" evidence="1">
    <location>
        <begin position="276"/>
        <end position="287"/>
    </location>
</feature>
<evidence type="ECO:0000313" key="4">
    <source>
        <dbReference type="Proteomes" id="UP001177023"/>
    </source>
</evidence>
<reference evidence="3" key="1">
    <citation type="submission" date="2023-06" db="EMBL/GenBank/DDBJ databases">
        <authorList>
            <person name="Delattre M."/>
        </authorList>
    </citation>
    <scope>NUCLEOTIDE SEQUENCE</scope>
    <source>
        <strain evidence="3">AF72</strain>
    </source>
</reference>
<gene>
    <name evidence="3" type="ORF">MSPICULIGERA_LOCUS22775</name>
</gene>